<dbReference type="AlphaFoldDB" id="A0ABC8RA02"/>
<evidence type="ECO:0000313" key="1">
    <source>
        <dbReference type="EMBL" id="CAK9141816.1"/>
    </source>
</evidence>
<dbReference type="PANTHER" id="PTHR42678:SF34">
    <property type="entry name" value="OS04G0183300 PROTEIN"/>
    <property type="match status" value="1"/>
</dbReference>
<name>A0ABC8RA02_9AQUA</name>
<dbReference type="Gene3D" id="3.90.1300.10">
    <property type="entry name" value="Amidase signature (AS) domain"/>
    <property type="match status" value="1"/>
</dbReference>
<sequence length="129" mass="13512">MNSYMSGETTAMLAEFKLSLNAYLKELVDSPEMIKEFGQDIFLAAEATDGIGDAEKKALLKLAILTQAGFVKLMVENKLDALVTAGSDVAPVLAIGGFPGISVPAAYDINSKGVPVGLCFGGLRVLSLN</sequence>
<organism evidence="1 2">
    <name type="scientific">Ilex paraguariensis</name>
    <name type="common">yerba mate</name>
    <dbReference type="NCBI Taxonomy" id="185542"/>
    <lineage>
        <taxon>Eukaryota</taxon>
        <taxon>Viridiplantae</taxon>
        <taxon>Streptophyta</taxon>
        <taxon>Embryophyta</taxon>
        <taxon>Tracheophyta</taxon>
        <taxon>Spermatophyta</taxon>
        <taxon>Magnoliopsida</taxon>
        <taxon>eudicotyledons</taxon>
        <taxon>Gunneridae</taxon>
        <taxon>Pentapetalae</taxon>
        <taxon>asterids</taxon>
        <taxon>campanulids</taxon>
        <taxon>Aquifoliales</taxon>
        <taxon>Aquifoliaceae</taxon>
        <taxon>Ilex</taxon>
    </lineage>
</organism>
<dbReference type="SUPFAM" id="SSF75304">
    <property type="entry name" value="Amidase signature (AS) enzymes"/>
    <property type="match status" value="1"/>
</dbReference>
<dbReference type="PANTHER" id="PTHR42678">
    <property type="entry name" value="AMIDASE"/>
    <property type="match status" value="1"/>
</dbReference>
<dbReference type="Proteomes" id="UP001642360">
    <property type="component" value="Unassembled WGS sequence"/>
</dbReference>
<dbReference type="EMBL" id="CAUOFW020001178">
    <property type="protein sequence ID" value="CAK9141816.1"/>
    <property type="molecule type" value="Genomic_DNA"/>
</dbReference>
<dbReference type="InterPro" id="IPR036928">
    <property type="entry name" value="AS_sf"/>
</dbReference>
<accession>A0ABC8RA02</accession>
<reference evidence="1 2" key="1">
    <citation type="submission" date="2024-02" db="EMBL/GenBank/DDBJ databases">
        <authorList>
            <person name="Vignale AGUSTIN F."/>
            <person name="Sosa J E."/>
            <person name="Modenutti C."/>
        </authorList>
    </citation>
    <scope>NUCLEOTIDE SEQUENCE [LARGE SCALE GENOMIC DNA]</scope>
</reference>
<gene>
    <name evidence="1" type="ORF">ILEXP_LOCUS9444</name>
</gene>
<keyword evidence="2" id="KW-1185">Reference proteome</keyword>
<evidence type="ECO:0000313" key="2">
    <source>
        <dbReference type="Proteomes" id="UP001642360"/>
    </source>
</evidence>
<comment type="caution">
    <text evidence="1">The sequence shown here is derived from an EMBL/GenBank/DDBJ whole genome shotgun (WGS) entry which is preliminary data.</text>
</comment>
<protein>
    <submittedName>
        <fullName evidence="1">Uncharacterized protein</fullName>
    </submittedName>
</protein>
<proteinExistence type="predicted"/>